<dbReference type="PROSITE" id="PS51257">
    <property type="entry name" value="PROKAR_LIPOPROTEIN"/>
    <property type="match status" value="1"/>
</dbReference>
<reference evidence="2 3" key="1">
    <citation type="submission" date="2019-08" db="EMBL/GenBank/DDBJ databases">
        <authorList>
            <person name="Dhanesh K."/>
            <person name="Kumar G."/>
            <person name="Sasikala C."/>
            <person name="Venkata Ramana C."/>
        </authorList>
    </citation>
    <scope>NUCLEOTIDE SEQUENCE [LARGE SCALE GENOMIC DNA]</scope>
    <source>
        <strain evidence="2 3">JC645</strain>
    </source>
</reference>
<keyword evidence="1" id="KW-0732">Signal</keyword>
<dbReference type="Proteomes" id="UP000324479">
    <property type="component" value="Unassembled WGS sequence"/>
</dbReference>
<feature type="signal peptide" evidence="1">
    <location>
        <begin position="1"/>
        <end position="18"/>
    </location>
</feature>
<sequence length="61" mass="6494">MRSFLLTCVALFCCGIVAGCGEPQNEVVTEGGEMSIEEYNELVKQEAGGMAPAEEPNANKQ</sequence>
<feature type="chain" id="PRO_5024355648" description="Secreted protein" evidence="1">
    <location>
        <begin position="19"/>
        <end position="61"/>
    </location>
</feature>
<dbReference type="RefSeq" id="WP_150079121.1">
    <property type="nucleotide sequence ID" value="NZ_VWOX01000018.1"/>
</dbReference>
<dbReference type="EMBL" id="VWOX01000018">
    <property type="protein sequence ID" value="KAA5539582.1"/>
    <property type="molecule type" value="Genomic_DNA"/>
</dbReference>
<evidence type="ECO:0000256" key="1">
    <source>
        <dbReference type="SAM" id="SignalP"/>
    </source>
</evidence>
<gene>
    <name evidence="2" type="ORF">FYK55_23700</name>
</gene>
<keyword evidence="3" id="KW-1185">Reference proteome</keyword>
<evidence type="ECO:0000313" key="2">
    <source>
        <dbReference type="EMBL" id="KAA5539582.1"/>
    </source>
</evidence>
<comment type="caution">
    <text evidence="2">The sequence shown here is derived from an EMBL/GenBank/DDBJ whole genome shotgun (WGS) entry which is preliminary data.</text>
</comment>
<organism evidence="2 3">
    <name type="scientific">Roseiconus nitratireducens</name>
    <dbReference type="NCBI Taxonomy" id="2605748"/>
    <lineage>
        <taxon>Bacteria</taxon>
        <taxon>Pseudomonadati</taxon>
        <taxon>Planctomycetota</taxon>
        <taxon>Planctomycetia</taxon>
        <taxon>Pirellulales</taxon>
        <taxon>Pirellulaceae</taxon>
        <taxon>Roseiconus</taxon>
    </lineage>
</organism>
<evidence type="ECO:0000313" key="3">
    <source>
        <dbReference type="Proteomes" id="UP000324479"/>
    </source>
</evidence>
<proteinExistence type="predicted"/>
<protein>
    <recommendedName>
        <fullName evidence="4">Secreted protein</fullName>
    </recommendedName>
</protein>
<accession>A0A5M6CZW5</accession>
<name>A0A5M6CZW5_9BACT</name>
<dbReference type="AlphaFoldDB" id="A0A5M6CZW5"/>
<evidence type="ECO:0008006" key="4">
    <source>
        <dbReference type="Google" id="ProtNLM"/>
    </source>
</evidence>